<evidence type="ECO:0008006" key="2">
    <source>
        <dbReference type="Google" id="ProtNLM"/>
    </source>
</evidence>
<evidence type="ECO:0000313" key="1">
    <source>
        <dbReference type="EMBL" id="SVE17887.1"/>
    </source>
</evidence>
<sequence>MTMLNLLPFFPLYYNGKTKFIPIHVSEVSDIILYIIEKNISSEIIECVGSQEYSFKEILQKLLQLINKNKILVPLPLMIGKIMARFLEMFPKPLLTLDQLKLLNYNNILSGRYKSNFDIGLEPKLKFEEEVAKYCYMWKDGGEYSKEI</sequence>
<dbReference type="Gene3D" id="3.40.50.720">
    <property type="entry name" value="NAD(P)-binding Rossmann-like Domain"/>
    <property type="match status" value="1"/>
</dbReference>
<dbReference type="AlphaFoldDB" id="A0A383BCN2"/>
<organism evidence="1">
    <name type="scientific">marine metagenome</name>
    <dbReference type="NCBI Taxonomy" id="408172"/>
    <lineage>
        <taxon>unclassified sequences</taxon>
        <taxon>metagenomes</taxon>
        <taxon>ecological metagenomes</taxon>
    </lineage>
</organism>
<reference evidence="1" key="1">
    <citation type="submission" date="2018-05" db="EMBL/GenBank/DDBJ databases">
        <authorList>
            <person name="Lanie J.A."/>
            <person name="Ng W.-L."/>
            <person name="Kazmierczak K.M."/>
            <person name="Andrzejewski T.M."/>
            <person name="Davidsen T.M."/>
            <person name="Wayne K.J."/>
            <person name="Tettelin H."/>
            <person name="Glass J.I."/>
            <person name="Rusch D."/>
            <person name="Podicherti R."/>
            <person name="Tsui H.-C.T."/>
            <person name="Winkler M.E."/>
        </authorList>
    </citation>
    <scope>NUCLEOTIDE SEQUENCE</scope>
</reference>
<proteinExistence type="predicted"/>
<dbReference type="SUPFAM" id="SSF51735">
    <property type="entry name" value="NAD(P)-binding Rossmann-fold domains"/>
    <property type="match status" value="1"/>
</dbReference>
<protein>
    <recommendedName>
        <fullName evidence="2">3-beta hydroxysteroid dehydrogenase/isomerase domain-containing protein</fullName>
    </recommendedName>
</protein>
<dbReference type="InterPro" id="IPR036291">
    <property type="entry name" value="NAD(P)-bd_dom_sf"/>
</dbReference>
<name>A0A383BCN2_9ZZZZ</name>
<accession>A0A383BCN2</accession>
<dbReference type="EMBL" id="UINC01199457">
    <property type="protein sequence ID" value="SVE17887.1"/>
    <property type="molecule type" value="Genomic_DNA"/>
</dbReference>
<gene>
    <name evidence="1" type="ORF">METZ01_LOCUS470741</name>
</gene>